<organism evidence="1 2">
    <name type="scientific">Streptosporangium algeriense</name>
    <dbReference type="NCBI Taxonomy" id="1682748"/>
    <lineage>
        <taxon>Bacteria</taxon>
        <taxon>Bacillati</taxon>
        <taxon>Actinomycetota</taxon>
        <taxon>Actinomycetes</taxon>
        <taxon>Streptosporangiales</taxon>
        <taxon>Streptosporangiaceae</taxon>
        <taxon>Streptosporangium</taxon>
    </lineage>
</organism>
<proteinExistence type="predicted"/>
<sequence>MSTPAAGLGQLTQSWRGCHCGGFPPCGWRSPQRGAVGLVHGPGALLLELQPGQM</sequence>
<comment type="caution">
    <text evidence="1">The sequence shown here is derived from an EMBL/GenBank/DDBJ whole genome shotgun (WGS) entry which is preliminary data.</text>
</comment>
<accession>A0ABW3DKB7</accession>
<dbReference type="EMBL" id="JBHTHX010000035">
    <property type="protein sequence ID" value="MFD0883419.1"/>
    <property type="molecule type" value="Genomic_DNA"/>
</dbReference>
<name>A0ABW3DKB7_9ACTN</name>
<gene>
    <name evidence="1" type="ORF">ACFQ08_02445</name>
</gene>
<evidence type="ECO:0000313" key="1">
    <source>
        <dbReference type="EMBL" id="MFD0883419.1"/>
    </source>
</evidence>
<dbReference type="Proteomes" id="UP001597024">
    <property type="component" value="Unassembled WGS sequence"/>
</dbReference>
<protein>
    <submittedName>
        <fullName evidence="1">Uncharacterized protein</fullName>
    </submittedName>
</protein>
<evidence type="ECO:0000313" key="2">
    <source>
        <dbReference type="Proteomes" id="UP001597024"/>
    </source>
</evidence>
<keyword evidence="2" id="KW-1185">Reference proteome</keyword>
<reference evidence="2" key="1">
    <citation type="journal article" date="2019" name="Int. J. Syst. Evol. Microbiol.">
        <title>The Global Catalogue of Microorganisms (GCM) 10K type strain sequencing project: providing services to taxonomists for standard genome sequencing and annotation.</title>
        <authorList>
            <consortium name="The Broad Institute Genomics Platform"/>
            <consortium name="The Broad Institute Genome Sequencing Center for Infectious Disease"/>
            <person name="Wu L."/>
            <person name="Ma J."/>
        </authorList>
    </citation>
    <scope>NUCLEOTIDE SEQUENCE [LARGE SCALE GENOMIC DNA]</scope>
    <source>
        <strain evidence="2">CCUG 62974</strain>
    </source>
</reference>